<dbReference type="InterPro" id="IPR012000">
    <property type="entry name" value="Thiamin_PyroP_enz_cen_dom"/>
</dbReference>
<evidence type="ECO:0000256" key="2">
    <source>
        <dbReference type="ARBA" id="ARBA00007812"/>
    </source>
</evidence>
<dbReference type="PANTHER" id="PTHR18968:SF13">
    <property type="entry name" value="ACETOLACTATE SYNTHASE CATALYTIC SUBUNIT, MITOCHONDRIAL"/>
    <property type="match status" value="1"/>
</dbReference>
<dbReference type="PANTHER" id="PTHR18968">
    <property type="entry name" value="THIAMINE PYROPHOSPHATE ENZYMES"/>
    <property type="match status" value="1"/>
</dbReference>
<sequence>MTHSAASSGLLSDSDLVIDALEAEGVDVVFGIPGTHNLGLYAALGRSGIRHIAPRHEQGGGYAADGYARSTGRPGVLITTSGPGVTNAGTALGTAYADSIPILVIAPGMRTDSVGQGFGQLHELRDQFAALSAIVGRSARVASGQEGAEFVHSVFAEWRSSRPRPAYLEIPYDLLSRLPWIEPAQRAAQERAVAESDEQAEQVAEAIALLRRAVTPVVVFGGGARTAAPEARRFVEAIDALVITTASGKGVIAETDPTTLGAVIDQPVAHRVMSDADALVVIGSELAESELGSNDWKPSGTLVRVDVDPDQLTARWSPQIAIRMDAAQFMRRASAALTDERPRVAAARVRAARPDLDRSISQGGAAWGEINELLSAALPPDTIVAGDSSQVSYKGTMYRWPMARPGQFLYPAGFATLGYGLPAAIGAKVGNPQRPVIVLQGDGGLMFSIQELVTAVELGLPIPIVVMNNGGYAEIREQMLERGIDPLGTDLHMPDFAALCVACGGYGTHADAAADIPQLVLEALQQDRPTLIEIAV</sequence>
<dbReference type="Gene3D" id="3.40.50.1220">
    <property type="entry name" value="TPP-binding domain"/>
    <property type="match status" value="1"/>
</dbReference>
<organism evidence="8 9">
    <name type="scientific">Jatrophihabitans cynanchi</name>
    <dbReference type="NCBI Taxonomy" id="2944128"/>
    <lineage>
        <taxon>Bacteria</taxon>
        <taxon>Bacillati</taxon>
        <taxon>Actinomycetota</taxon>
        <taxon>Actinomycetes</taxon>
        <taxon>Jatrophihabitantales</taxon>
        <taxon>Jatrophihabitantaceae</taxon>
        <taxon>Jatrophihabitans</taxon>
    </lineage>
</organism>
<keyword evidence="3 4" id="KW-0786">Thiamine pyrophosphate</keyword>
<proteinExistence type="inferred from homology"/>
<keyword evidence="9" id="KW-1185">Reference proteome</keyword>
<dbReference type="InterPro" id="IPR029035">
    <property type="entry name" value="DHS-like_NAD/FAD-binding_dom"/>
</dbReference>
<evidence type="ECO:0000259" key="6">
    <source>
        <dbReference type="Pfam" id="PF02775"/>
    </source>
</evidence>
<accession>A0ABY7K5X3</accession>
<dbReference type="Pfam" id="PF00205">
    <property type="entry name" value="TPP_enzyme_M"/>
    <property type="match status" value="1"/>
</dbReference>
<dbReference type="SUPFAM" id="SSF52518">
    <property type="entry name" value="Thiamin diphosphate-binding fold (THDP-binding)"/>
    <property type="match status" value="2"/>
</dbReference>
<feature type="domain" description="Thiamine pyrophosphate enzyme TPP-binding" evidence="6">
    <location>
        <begin position="398"/>
        <end position="534"/>
    </location>
</feature>
<dbReference type="SUPFAM" id="SSF52467">
    <property type="entry name" value="DHS-like NAD/FAD-binding domain"/>
    <property type="match status" value="1"/>
</dbReference>
<evidence type="ECO:0000256" key="3">
    <source>
        <dbReference type="ARBA" id="ARBA00023052"/>
    </source>
</evidence>
<feature type="domain" description="Thiamine pyrophosphate enzyme N-terminal TPP-binding" evidence="7">
    <location>
        <begin position="15"/>
        <end position="120"/>
    </location>
</feature>
<dbReference type="EMBL" id="CP097463">
    <property type="protein sequence ID" value="WAX59017.1"/>
    <property type="molecule type" value="Genomic_DNA"/>
</dbReference>
<dbReference type="InterPro" id="IPR011766">
    <property type="entry name" value="TPP_enzyme_TPP-bd"/>
</dbReference>
<comment type="similarity">
    <text evidence="2 4">Belongs to the TPP enzyme family.</text>
</comment>
<comment type="cofactor">
    <cofactor evidence="1">
        <name>thiamine diphosphate</name>
        <dbReference type="ChEBI" id="CHEBI:58937"/>
    </cofactor>
</comment>
<feature type="domain" description="Thiamine pyrophosphate enzyme central" evidence="5">
    <location>
        <begin position="203"/>
        <end position="331"/>
    </location>
</feature>
<dbReference type="CDD" id="cd00568">
    <property type="entry name" value="TPP_enzymes"/>
    <property type="match status" value="1"/>
</dbReference>
<evidence type="ECO:0000259" key="5">
    <source>
        <dbReference type="Pfam" id="PF00205"/>
    </source>
</evidence>
<evidence type="ECO:0000256" key="4">
    <source>
        <dbReference type="RuleBase" id="RU362132"/>
    </source>
</evidence>
<dbReference type="Proteomes" id="UP001164693">
    <property type="component" value="Chromosome"/>
</dbReference>
<dbReference type="Pfam" id="PF02776">
    <property type="entry name" value="TPP_enzyme_N"/>
    <property type="match status" value="1"/>
</dbReference>
<evidence type="ECO:0000313" key="9">
    <source>
        <dbReference type="Proteomes" id="UP001164693"/>
    </source>
</evidence>
<dbReference type="InterPro" id="IPR045229">
    <property type="entry name" value="TPP_enz"/>
</dbReference>
<dbReference type="InterPro" id="IPR012001">
    <property type="entry name" value="Thiamin_PyroP_enz_TPP-bd_dom"/>
</dbReference>
<dbReference type="Gene3D" id="3.40.50.970">
    <property type="match status" value="2"/>
</dbReference>
<dbReference type="InterPro" id="IPR000399">
    <property type="entry name" value="TPP-bd_CS"/>
</dbReference>
<evidence type="ECO:0000313" key="8">
    <source>
        <dbReference type="EMBL" id="WAX59017.1"/>
    </source>
</evidence>
<gene>
    <name evidence="8" type="ORF">M6B22_09730</name>
</gene>
<dbReference type="CDD" id="cd07035">
    <property type="entry name" value="TPP_PYR_POX_like"/>
    <property type="match status" value="1"/>
</dbReference>
<dbReference type="Pfam" id="PF02775">
    <property type="entry name" value="TPP_enzyme_C"/>
    <property type="match status" value="1"/>
</dbReference>
<dbReference type="PROSITE" id="PS00187">
    <property type="entry name" value="TPP_ENZYMES"/>
    <property type="match status" value="1"/>
</dbReference>
<protein>
    <submittedName>
        <fullName evidence="8">Thiamine pyrophosphate-binding protein</fullName>
    </submittedName>
</protein>
<dbReference type="InterPro" id="IPR029061">
    <property type="entry name" value="THDP-binding"/>
</dbReference>
<evidence type="ECO:0000256" key="1">
    <source>
        <dbReference type="ARBA" id="ARBA00001964"/>
    </source>
</evidence>
<reference evidence="8" key="1">
    <citation type="submission" date="2022-05" db="EMBL/GenBank/DDBJ databases">
        <title>Jatrophihabitans sp. SB3-54 whole genome sequence.</title>
        <authorList>
            <person name="Suh M.K."/>
            <person name="Eom M.K."/>
            <person name="Kim J.S."/>
            <person name="Kim H.S."/>
            <person name="Do H.E."/>
            <person name="Shin Y.K."/>
            <person name="Lee J.-S."/>
        </authorList>
    </citation>
    <scope>NUCLEOTIDE SEQUENCE</scope>
    <source>
        <strain evidence="8">SB3-54</strain>
    </source>
</reference>
<name>A0ABY7K5X3_9ACTN</name>
<evidence type="ECO:0000259" key="7">
    <source>
        <dbReference type="Pfam" id="PF02776"/>
    </source>
</evidence>